<evidence type="ECO:0008006" key="6">
    <source>
        <dbReference type="Google" id="ProtNLM"/>
    </source>
</evidence>
<protein>
    <recommendedName>
        <fullName evidence="6">Transmembrane protein</fullName>
    </recommendedName>
</protein>
<reference evidence="2" key="3">
    <citation type="submission" date="2020-09" db="EMBL/GenBank/DDBJ databases">
        <authorList>
            <person name="Sun Q."/>
            <person name="Zhou Y."/>
        </authorList>
    </citation>
    <scope>NUCLEOTIDE SEQUENCE</scope>
    <source>
        <strain evidence="2">CGMCC 1.14984</strain>
    </source>
</reference>
<accession>A0A8J3EQY1</accession>
<keyword evidence="1" id="KW-0812">Transmembrane</keyword>
<name>A0A8J3EQY1_9PROT</name>
<dbReference type="RefSeq" id="WP_155139649.1">
    <property type="nucleotide sequence ID" value="NZ_BMGZ01000002.1"/>
</dbReference>
<feature type="transmembrane region" description="Helical" evidence="1">
    <location>
        <begin position="104"/>
        <end position="122"/>
    </location>
</feature>
<dbReference type="Proteomes" id="UP000818603">
    <property type="component" value="Unassembled WGS sequence"/>
</dbReference>
<proteinExistence type="predicted"/>
<feature type="transmembrane region" description="Helical" evidence="1">
    <location>
        <begin position="54"/>
        <end position="79"/>
    </location>
</feature>
<reference evidence="2" key="1">
    <citation type="journal article" date="2014" name="Int. J. Syst. Evol. Microbiol.">
        <title>Complete genome sequence of Corynebacterium casei LMG S-19264T (=DSM 44701T), isolated from a smear-ripened cheese.</title>
        <authorList>
            <consortium name="US DOE Joint Genome Institute (JGI-PGF)"/>
            <person name="Walter F."/>
            <person name="Albersmeier A."/>
            <person name="Kalinowski J."/>
            <person name="Ruckert C."/>
        </authorList>
    </citation>
    <scope>NUCLEOTIDE SEQUENCE</scope>
    <source>
        <strain evidence="2">CGMCC 1.14984</strain>
    </source>
</reference>
<keyword evidence="1" id="KW-0472">Membrane</keyword>
<organism evidence="2 4">
    <name type="scientific">Aquisalinus luteolus</name>
    <dbReference type="NCBI Taxonomy" id="1566827"/>
    <lineage>
        <taxon>Bacteria</taxon>
        <taxon>Pseudomonadati</taxon>
        <taxon>Pseudomonadota</taxon>
        <taxon>Alphaproteobacteria</taxon>
        <taxon>Parvularculales</taxon>
        <taxon>Parvularculaceae</taxon>
        <taxon>Aquisalinus</taxon>
    </lineage>
</organism>
<evidence type="ECO:0000256" key="1">
    <source>
        <dbReference type="SAM" id="Phobius"/>
    </source>
</evidence>
<comment type="caution">
    <text evidence="2">The sequence shown here is derived from an EMBL/GenBank/DDBJ whole genome shotgun (WGS) entry which is preliminary data.</text>
</comment>
<dbReference type="EMBL" id="VCJR02000002">
    <property type="protein sequence ID" value="NHK28008.1"/>
    <property type="molecule type" value="Genomic_DNA"/>
</dbReference>
<keyword evidence="1" id="KW-1133">Transmembrane helix</keyword>
<evidence type="ECO:0000313" key="3">
    <source>
        <dbReference type="EMBL" id="NHK28008.1"/>
    </source>
</evidence>
<feature type="transmembrane region" description="Helical" evidence="1">
    <location>
        <begin position="21"/>
        <end position="42"/>
    </location>
</feature>
<gene>
    <name evidence="3" type="ORF">FF098_008840</name>
    <name evidence="2" type="ORF">GCM10011355_17800</name>
</gene>
<reference evidence="3 5" key="2">
    <citation type="submission" date="2020-02" db="EMBL/GenBank/DDBJ databases">
        <title>Genome sequence of Parvularcula flava strain NH6-79.</title>
        <authorList>
            <person name="Abdul Karim M.H."/>
            <person name="Lam M.Q."/>
            <person name="Chen S.J."/>
            <person name="Yahya A."/>
            <person name="Shahir S."/>
            <person name="Shamsir M.S."/>
            <person name="Chong C.S."/>
        </authorList>
    </citation>
    <scope>NUCLEOTIDE SEQUENCE [LARGE SCALE GENOMIC DNA]</scope>
    <source>
        <strain evidence="3 5">NH6-79</strain>
    </source>
</reference>
<feature type="transmembrane region" description="Helical" evidence="1">
    <location>
        <begin position="137"/>
        <end position="163"/>
    </location>
</feature>
<dbReference type="AlphaFoldDB" id="A0A8J3EQY1"/>
<keyword evidence="5" id="KW-1185">Reference proteome</keyword>
<evidence type="ECO:0000313" key="5">
    <source>
        <dbReference type="Proteomes" id="UP000818603"/>
    </source>
</evidence>
<evidence type="ECO:0000313" key="2">
    <source>
        <dbReference type="EMBL" id="GGH97188.1"/>
    </source>
</evidence>
<evidence type="ECO:0000313" key="4">
    <source>
        <dbReference type="Proteomes" id="UP000621856"/>
    </source>
</evidence>
<sequence>MSDQPVSPPFHMTFTVWYRRVFQWGISLLFLPASVQAYLTLAEGVAGPMDIPRLLLLATVLAVVWAIAAVFFTLVLLGLEQVLRPASARQAGFGERFTSRYQRVFIWGPCLLFFVLTAQAWLTGLTDGSVLQMVTPLLLLMVVLTILWAVLAVLVSLALVGVLRAIGRRA</sequence>
<dbReference type="EMBL" id="BMGZ01000002">
    <property type="protein sequence ID" value="GGH97188.1"/>
    <property type="molecule type" value="Genomic_DNA"/>
</dbReference>
<dbReference type="Proteomes" id="UP000621856">
    <property type="component" value="Unassembled WGS sequence"/>
</dbReference>